<sequence>MGRHDRNNQPQPIDFNALGQLNFAQLFQILGSMDINQLMAMLSQVKIDPNDPNNLLKEDDPRIGLLYSLKPFLPPENAYIIDEIVKGLTGKK</sequence>
<comment type="caution">
    <text evidence="1">The sequence shown here is derived from an EMBL/GenBank/DDBJ whole genome shotgun (WGS) entry which is preliminary data.</text>
</comment>
<gene>
    <name evidence="1" type="ORF">EDD71_11184</name>
</gene>
<accession>A0A4R7KPC7</accession>
<name>A0A4R7KPC7_9CLOT</name>
<dbReference type="AlphaFoldDB" id="A0A4R7KPC7"/>
<organism evidence="1 2">
    <name type="scientific">Fonticella tunisiensis</name>
    <dbReference type="NCBI Taxonomy" id="1096341"/>
    <lineage>
        <taxon>Bacteria</taxon>
        <taxon>Bacillati</taxon>
        <taxon>Bacillota</taxon>
        <taxon>Clostridia</taxon>
        <taxon>Eubacteriales</taxon>
        <taxon>Clostridiaceae</taxon>
        <taxon>Fonticella</taxon>
    </lineage>
</organism>
<keyword evidence="2" id="KW-1185">Reference proteome</keyword>
<dbReference type="Proteomes" id="UP000295325">
    <property type="component" value="Unassembled WGS sequence"/>
</dbReference>
<proteinExistence type="predicted"/>
<reference evidence="1 2" key="1">
    <citation type="submission" date="2019-03" db="EMBL/GenBank/DDBJ databases">
        <title>Genomic Encyclopedia of Type Strains, Phase IV (KMG-IV): sequencing the most valuable type-strain genomes for metagenomic binning, comparative biology and taxonomic classification.</title>
        <authorList>
            <person name="Goeker M."/>
        </authorList>
    </citation>
    <scope>NUCLEOTIDE SEQUENCE [LARGE SCALE GENOMIC DNA]</scope>
    <source>
        <strain evidence="1 2">DSM 24455</strain>
    </source>
</reference>
<protein>
    <submittedName>
        <fullName evidence="1">Uncharacterized protein</fullName>
    </submittedName>
</protein>
<dbReference type="OrthoDB" id="1739855at2"/>
<evidence type="ECO:0000313" key="1">
    <source>
        <dbReference type="EMBL" id="TDT58436.1"/>
    </source>
</evidence>
<dbReference type="EMBL" id="SOAZ01000011">
    <property type="protein sequence ID" value="TDT58436.1"/>
    <property type="molecule type" value="Genomic_DNA"/>
</dbReference>
<evidence type="ECO:0000313" key="2">
    <source>
        <dbReference type="Proteomes" id="UP000295325"/>
    </source>
</evidence>